<comment type="caution">
    <text evidence="5">The sequence shown here is derived from an EMBL/GenBank/DDBJ whole genome shotgun (WGS) entry which is preliminary data.</text>
</comment>
<accession>A0A939DE86</accession>
<dbReference type="PANTHER" id="PTHR44688:SF16">
    <property type="entry name" value="DNA-BINDING TRANSCRIPTIONAL ACTIVATOR DEVR_DOSR"/>
    <property type="match status" value="1"/>
</dbReference>
<dbReference type="PROSITE" id="PS00622">
    <property type="entry name" value="HTH_LUXR_1"/>
    <property type="match status" value="1"/>
</dbReference>
<dbReference type="Pfam" id="PF00196">
    <property type="entry name" value="GerE"/>
    <property type="match status" value="1"/>
</dbReference>
<evidence type="ECO:0000256" key="2">
    <source>
        <dbReference type="ARBA" id="ARBA00023125"/>
    </source>
</evidence>
<dbReference type="RefSeq" id="WP_206560066.1">
    <property type="nucleotide sequence ID" value="NZ_JAFKCZ010000005.1"/>
</dbReference>
<sequence length="365" mass="40809">MSVHNAATAATIRSIVDCESLPAVADSILRPVARLLNADSAVYLQFHCDDYGRPAICQSSYTGRRPETLDEYMSGFFAEDPVLKPMMERPQRWKQFNAPMKLHLSRQVKRSQLRGTDYFRNFLHPNNLGDVLGLVVPIDCDGPKMLCVGLHRSEQSPRFTQPQNAALEAISGPLRVVLQNLCLKTAINEQAALVQALDRSDSGVEFAVLDQRLRVQRASRRLRDLFRHLPAGSRQLAQLRAAARDLERRVARGGEVHTPIELAGKLSAELRIVRGREESHFVLVVPDARRDGAQPPALPPRPRQEVGITRREQDVVEQVASGLSNAQVASALGISIRTVENHLRAIYDKLGVNSRTQLIHRVYDY</sequence>
<dbReference type="InterPro" id="IPR000792">
    <property type="entry name" value="Tscrpt_reg_LuxR_C"/>
</dbReference>
<keyword evidence="1" id="KW-0805">Transcription regulation</keyword>
<name>A0A939DE86_9GAMM</name>
<dbReference type="PRINTS" id="PR00038">
    <property type="entry name" value="HTHLUXR"/>
</dbReference>
<evidence type="ECO:0000259" key="4">
    <source>
        <dbReference type="PROSITE" id="PS50043"/>
    </source>
</evidence>
<organism evidence="5 6">
    <name type="scientific">Parahaliea mediterranea</name>
    <dbReference type="NCBI Taxonomy" id="651086"/>
    <lineage>
        <taxon>Bacteria</taxon>
        <taxon>Pseudomonadati</taxon>
        <taxon>Pseudomonadota</taxon>
        <taxon>Gammaproteobacteria</taxon>
        <taxon>Cellvibrionales</taxon>
        <taxon>Halieaceae</taxon>
        <taxon>Parahaliea</taxon>
    </lineage>
</organism>
<dbReference type="GO" id="GO:0003677">
    <property type="term" value="F:DNA binding"/>
    <property type="evidence" value="ECO:0007669"/>
    <property type="project" value="UniProtKB-KW"/>
</dbReference>
<dbReference type="CDD" id="cd06170">
    <property type="entry name" value="LuxR_C_like"/>
    <property type="match status" value="1"/>
</dbReference>
<keyword evidence="6" id="KW-1185">Reference proteome</keyword>
<evidence type="ECO:0000313" key="5">
    <source>
        <dbReference type="EMBL" id="MBN7796628.1"/>
    </source>
</evidence>
<evidence type="ECO:0000313" key="6">
    <source>
        <dbReference type="Proteomes" id="UP000664303"/>
    </source>
</evidence>
<evidence type="ECO:0000256" key="1">
    <source>
        <dbReference type="ARBA" id="ARBA00023015"/>
    </source>
</evidence>
<proteinExistence type="predicted"/>
<feature type="domain" description="HTH luxR-type" evidence="4">
    <location>
        <begin position="301"/>
        <end position="365"/>
    </location>
</feature>
<dbReference type="InterPro" id="IPR036388">
    <property type="entry name" value="WH-like_DNA-bd_sf"/>
</dbReference>
<keyword evidence="3" id="KW-0804">Transcription</keyword>
<dbReference type="Proteomes" id="UP000664303">
    <property type="component" value="Unassembled WGS sequence"/>
</dbReference>
<dbReference type="PANTHER" id="PTHR44688">
    <property type="entry name" value="DNA-BINDING TRANSCRIPTIONAL ACTIVATOR DEVR_DOSR"/>
    <property type="match status" value="1"/>
</dbReference>
<dbReference type="AlphaFoldDB" id="A0A939DE86"/>
<dbReference type="EMBL" id="JAFKCZ010000005">
    <property type="protein sequence ID" value="MBN7796628.1"/>
    <property type="molecule type" value="Genomic_DNA"/>
</dbReference>
<dbReference type="GO" id="GO:0006355">
    <property type="term" value="P:regulation of DNA-templated transcription"/>
    <property type="evidence" value="ECO:0007669"/>
    <property type="project" value="InterPro"/>
</dbReference>
<dbReference type="SMART" id="SM00421">
    <property type="entry name" value="HTH_LUXR"/>
    <property type="match status" value="1"/>
</dbReference>
<reference evidence="5" key="1">
    <citation type="submission" date="2021-02" db="EMBL/GenBank/DDBJ databases">
        <title>PHA producing bacteria isolated from coastal sediment in Guangdong, Shenzhen.</title>
        <authorList>
            <person name="Zheng W."/>
            <person name="Yu S."/>
            <person name="Huang Y."/>
        </authorList>
    </citation>
    <scope>NUCLEOTIDE SEQUENCE</scope>
    <source>
        <strain evidence="5">TN14-10</strain>
    </source>
</reference>
<evidence type="ECO:0000256" key="3">
    <source>
        <dbReference type="ARBA" id="ARBA00023163"/>
    </source>
</evidence>
<keyword evidence="2" id="KW-0238">DNA-binding</keyword>
<dbReference type="InterPro" id="IPR016032">
    <property type="entry name" value="Sig_transdc_resp-reg_C-effctor"/>
</dbReference>
<dbReference type="Gene3D" id="1.10.10.10">
    <property type="entry name" value="Winged helix-like DNA-binding domain superfamily/Winged helix DNA-binding domain"/>
    <property type="match status" value="1"/>
</dbReference>
<protein>
    <recommendedName>
        <fullName evidence="4">HTH luxR-type domain-containing protein</fullName>
    </recommendedName>
</protein>
<gene>
    <name evidence="5" type="ORF">JYP50_08500</name>
</gene>
<dbReference type="SUPFAM" id="SSF46894">
    <property type="entry name" value="C-terminal effector domain of the bipartite response regulators"/>
    <property type="match status" value="1"/>
</dbReference>
<dbReference type="PROSITE" id="PS50043">
    <property type="entry name" value="HTH_LUXR_2"/>
    <property type="match status" value="1"/>
</dbReference>